<feature type="region of interest" description="Disordered" evidence="1">
    <location>
        <begin position="134"/>
        <end position="172"/>
    </location>
</feature>
<evidence type="ECO:0000313" key="2">
    <source>
        <dbReference type="EMBL" id="GIX84397.1"/>
    </source>
</evidence>
<keyword evidence="3" id="KW-1185">Reference proteome</keyword>
<name>A0AAV4NHY9_9ARAC</name>
<feature type="region of interest" description="Disordered" evidence="1">
    <location>
        <begin position="1"/>
        <end position="39"/>
    </location>
</feature>
<organism evidence="2 3">
    <name type="scientific">Caerostris darwini</name>
    <dbReference type="NCBI Taxonomy" id="1538125"/>
    <lineage>
        <taxon>Eukaryota</taxon>
        <taxon>Metazoa</taxon>
        <taxon>Ecdysozoa</taxon>
        <taxon>Arthropoda</taxon>
        <taxon>Chelicerata</taxon>
        <taxon>Arachnida</taxon>
        <taxon>Araneae</taxon>
        <taxon>Araneomorphae</taxon>
        <taxon>Entelegynae</taxon>
        <taxon>Araneoidea</taxon>
        <taxon>Araneidae</taxon>
        <taxon>Caerostris</taxon>
    </lineage>
</organism>
<accession>A0AAV4NHY9</accession>
<feature type="compositionally biased region" description="Polar residues" evidence="1">
    <location>
        <begin position="134"/>
        <end position="156"/>
    </location>
</feature>
<gene>
    <name evidence="2" type="ORF">CDAR_444921</name>
</gene>
<proteinExistence type="predicted"/>
<protein>
    <submittedName>
        <fullName evidence="2">Uncharacterized protein</fullName>
    </submittedName>
</protein>
<comment type="caution">
    <text evidence="2">The sequence shown here is derived from an EMBL/GenBank/DDBJ whole genome shotgun (WGS) entry which is preliminary data.</text>
</comment>
<dbReference type="Proteomes" id="UP001054837">
    <property type="component" value="Unassembled WGS sequence"/>
</dbReference>
<dbReference type="EMBL" id="BPLQ01001715">
    <property type="protein sequence ID" value="GIX84397.1"/>
    <property type="molecule type" value="Genomic_DNA"/>
</dbReference>
<dbReference type="AlphaFoldDB" id="A0AAV4NHY9"/>
<evidence type="ECO:0000256" key="1">
    <source>
        <dbReference type="SAM" id="MobiDB-lite"/>
    </source>
</evidence>
<feature type="compositionally biased region" description="Basic and acidic residues" evidence="1">
    <location>
        <begin position="1"/>
        <end position="27"/>
    </location>
</feature>
<reference evidence="2 3" key="1">
    <citation type="submission" date="2021-06" db="EMBL/GenBank/DDBJ databases">
        <title>Caerostris darwini draft genome.</title>
        <authorList>
            <person name="Kono N."/>
            <person name="Arakawa K."/>
        </authorList>
    </citation>
    <scope>NUCLEOTIDE SEQUENCE [LARGE SCALE GENOMIC DNA]</scope>
</reference>
<evidence type="ECO:0000313" key="3">
    <source>
        <dbReference type="Proteomes" id="UP001054837"/>
    </source>
</evidence>
<sequence>MSGRGEEPPGMSEKMDLSAEDKEKRLPETPPLTEPPAAAEPLLTEVTPEYLYAHAEELVTIIQLKARLAADWIRPVACNGNPELSAQYEQAFTTTSDEMFARCRKLNMTPNQVPATVNDLKDRVQHIIDANSPAAQSATNNQQVQPAPSVQHNQTVPPRKGGGKRHMDSEGFTIPPKHLIRRVTPTLPSTSATDSIPAGSNTHFPNHSSTNTMDVAHDPVPQQPRKLRFPPFFVRPCANWVANNAIYKRAAPSLKSVQSKDNFLKLTVENEDDHMRLKAALVKQGAEFKTQPQPSKRVTTELSYAQIVHNKPAAQPRTVSLPTPPPMGVASNQSAILSDSALELFRLLSKFAHDDTLHFPALLRAIRSALPTLRALEADEEKALVIFEHYHAQYHGL</sequence>